<keyword evidence="11" id="KW-0046">Antibiotic resistance</keyword>
<dbReference type="SUPFAM" id="SSF56281">
    <property type="entry name" value="Metallo-hydrolase/oxidoreductase"/>
    <property type="match status" value="1"/>
</dbReference>
<evidence type="ECO:0000313" key="13">
    <source>
        <dbReference type="EMBL" id="KIL51938.1"/>
    </source>
</evidence>
<evidence type="ECO:0000256" key="8">
    <source>
        <dbReference type="ARBA" id="ARBA00022764"/>
    </source>
</evidence>
<dbReference type="Gene3D" id="3.60.15.10">
    <property type="entry name" value="Ribonuclease Z/Hydroxyacylglutathione hydrolase-like"/>
    <property type="match status" value="1"/>
</dbReference>
<dbReference type="OrthoDB" id="9802248at2"/>
<evidence type="ECO:0000259" key="12">
    <source>
        <dbReference type="SMART" id="SM00849"/>
    </source>
</evidence>
<sequence length="219" mass="24712">MKIIRVSEHIFKIEAWFLVKMSAWIIKEDQHVYIIDTGVAFMGERIVKEAQKMGEIKEILLTHGHSDHVGGLKKILNNHSVPVFAHKQEIPYMEGEQPYPGRKKEEVLVAPGIAKPLMESDSGELEPIGDLVPIHTPGHTPGHVSYYHKKDQVLIAGDLFTSKKRILQKPMAMFTSDMKQAVQSAYCVKELKPKIISICHGNDVANPKKQIDAYLKRKG</sequence>
<comment type="caution">
    <text evidence="13">The sequence shown here is derived from an EMBL/GenBank/DDBJ whole genome shotgun (WGS) entry which is preliminary data.</text>
</comment>
<feature type="domain" description="Metallo-beta-lactamase" evidence="12">
    <location>
        <begin position="20"/>
        <end position="200"/>
    </location>
</feature>
<dbReference type="PROSITE" id="PS00743">
    <property type="entry name" value="BETA_LACTAMASE_B_1"/>
    <property type="match status" value="1"/>
</dbReference>
<keyword evidence="10" id="KW-0862">Zinc</keyword>
<evidence type="ECO:0000256" key="10">
    <source>
        <dbReference type="ARBA" id="ARBA00022833"/>
    </source>
</evidence>
<dbReference type="EC" id="3.5.2.6" evidence="5"/>
<dbReference type="EMBL" id="JXRP01000006">
    <property type="protein sequence ID" value="KIL51938.1"/>
    <property type="molecule type" value="Genomic_DNA"/>
</dbReference>
<evidence type="ECO:0000256" key="7">
    <source>
        <dbReference type="ARBA" id="ARBA00022729"/>
    </source>
</evidence>
<evidence type="ECO:0000256" key="2">
    <source>
        <dbReference type="ARBA" id="ARBA00001947"/>
    </source>
</evidence>
<dbReference type="GO" id="GO:0046677">
    <property type="term" value="P:response to antibiotic"/>
    <property type="evidence" value="ECO:0007669"/>
    <property type="project" value="UniProtKB-KW"/>
</dbReference>
<evidence type="ECO:0000313" key="14">
    <source>
        <dbReference type="Proteomes" id="UP000031938"/>
    </source>
</evidence>
<dbReference type="InterPro" id="IPR001018">
    <property type="entry name" value="Beta-lactamase_class-B_CS"/>
</dbReference>
<comment type="cofactor">
    <cofactor evidence="2">
        <name>Zn(2+)</name>
        <dbReference type="ChEBI" id="CHEBI:29105"/>
    </cofactor>
</comment>
<dbReference type="PANTHER" id="PTHR42951:SF17">
    <property type="entry name" value="METALLO-BETA-LACTAMASE DOMAIN-CONTAINING PROTEIN"/>
    <property type="match status" value="1"/>
</dbReference>
<dbReference type="InterPro" id="IPR001279">
    <property type="entry name" value="Metallo-B-lactamas"/>
</dbReference>
<gene>
    <name evidence="13" type="ORF">KP78_03080</name>
</gene>
<reference evidence="13 14" key="1">
    <citation type="submission" date="2015-01" db="EMBL/GenBank/DDBJ databases">
        <title>Genome sequencing of Jeotgalibacillus soli.</title>
        <authorList>
            <person name="Goh K.M."/>
            <person name="Chan K.-G."/>
            <person name="Yaakop A.S."/>
            <person name="Ee R."/>
            <person name="Gan H.M."/>
            <person name="Chan C.S."/>
        </authorList>
    </citation>
    <scope>NUCLEOTIDE SEQUENCE [LARGE SCALE GENOMIC DNA]</scope>
    <source>
        <strain evidence="13 14">P9</strain>
    </source>
</reference>
<evidence type="ECO:0000256" key="1">
    <source>
        <dbReference type="ARBA" id="ARBA00001526"/>
    </source>
</evidence>
<dbReference type="GO" id="GO:0042597">
    <property type="term" value="C:periplasmic space"/>
    <property type="evidence" value="ECO:0007669"/>
    <property type="project" value="UniProtKB-SubCell"/>
</dbReference>
<evidence type="ECO:0000256" key="3">
    <source>
        <dbReference type="ARBA" id="ARBA00004418"/>
    </source>
</evidence>
<proteinExistence type="inferred from homology"/>
<dbReference type="Pfam" id="PF00753">
    <property type="entry name" value="Lactamase_B"/>
    <property type="match status" value="1"/>
</dbReference>
<dbReference type="RefSeq" id="WP_041085697.1">
    <property type="nucleotide sequence ID" value="NZ_JXRP01000006.1"/>
</dbReference>
<dbReference type="CDD" id="cd07721">
    <property type="entry name" value="yflN-like_MBL-fold"/>
    <property type="match status" value="1"/>
</dbReference>
<dbReference type="AlphaFoldDB" id="A0A0C2W7C1"/>
<comment type="subcellular location">
    <subcellularLocation>
        <location evidence="3">Periplasm</location>
    </subcellularLocation>
</comment>
<evidence type="ECO:0000256" key="6">
    <source>
        <dbReference type="ARBA" id="ARBA00022723"/>
    </source>
</evidence>
<keyword evidence="6" id="KW-0479">Metal-binding</keyword>
<dbReference type="InterPro" id="IPR050855">
    <property type="entry name" value="NDM-1-like"/>
</dbReference>
<evidence type="ECO:0000256" key="4">
    <source>
        <dbReference type="ARBA" id="ARBA00005250"/>
    </source>
</evidence>
<keyword evidence="7" id="KW-0732">Signal</keyword>
<dbReference type="SMART" id="SM00849">
    <property type="entry name" value="Lactamase_B"/>
    <property type="match status" value="1"/>
</dbReference>
<evidence type="ECO:0000256" key="5">
    <source>
        <dbReference type="ARBA" id="ARBA00012865"/>
    </source>
</evidence>
<dbReference type="GO" id="GO:0017001">
    <property type="term" value="P:antibiotic catabolic process"/>
    <property type="evidence" value="ECO:0007669"/>
    <property type="project" value="InterPro"/>
</dbReference>
<comment type="catalytic activity">
    <reaction evidence="1">
        <text>a beta-lactam + H2O = a substituted beta-amino acid</text>
        <dbReference type="Rhea" id="RHEA:20401"/>
        <dbReference type="ChEBI" id="CHEBI:15377"/>
        <dbReference type="ChEBI" id="CHEBI:35627"/>
        <dbReference type="ChEBI" id="CHEBI:140347"/>
        <dbReference type="EC" id="3.5.2.6"/>
    </reaction>
</comment>
<comment type="similarity">
    <text evidence="4">Belongs to the metallo-beta-lactamase superfamily. Class-B beta-lactamase family.</text>
</comment>
<dbReference type="GO" id="GO:0008800">
    <property type="term" value="F:beta-lactamase activity"/>
    <property type="evidence" value="ECO:0007669"/>
    <property type="project" value="UniProtKB-EC"/>
</dbReference>
<keyword evidence="9" id="KW-0378">Hydrolase</keyword>
<organism evidence="13 14">
    <name type="scientific">Jeotgalibacillus soli</name>
    <dbReference type="NCBI Taxonomy" id="889306"/>
    <lineage>
        <taxon>Bacteria</taxon>
        <taxon>Bacillati</taxon>
        <taxon>Bacillota</taxon>
        <taxon>Bacilli</taxon>
        <taxon>Bacillales</taxon>
        <taxon>Caryophanaceae</taxon>
        <taxon>Jeotgalibacillus</taxon>
    </lineage>
</organism>
<accession>A0A0C2W7C1</accession>
<protein>
    <recommendedName>
        <fullName evidence="5">beta-lactamase</fullName>
        <ecNumber evidence="5">3.5.2.6</ecNumber>
    </recommendedName>
</protein>
<dbReference type="Proteomes" id="UP000031938">
    <property type="component" value="Unassembled WGS sequence"/>
</dbReference>
<evidence type="ECO:0000256" key="11">
    <source>
        <dbReference type="ARBA" id="ARBA00023251"/>
    </source>
</evidence>
<keyword evidence="14" id="KW-1185">Reference proteome</keyword>
<dbReference type="InterPro" id="IPR036866">
    <property type="entry name" value="RibonucZ/Hydroxyglut_hydro"/>
</dbReference>
<dbReference type="STRING" id="889306.KP78_03080"/>
<name>A0A0C2W7C1_9BACL</name>
<evidence type="ECO:0000256" key="9">
    <source>
        <dbReference type="ARBA" id="ARBA00022801"/>
    </source>
</evidence>
<dbReference type="PATRIC" id="fig|889306.3.peg.312"/>
<dbReference type="GO" id="GO:0008270">
    <property type="term" value="F:zinc ion binding"/>
    <property type="evidence" value="ECO:0007669"/>
    <property type="project" value="InterPro"/>
</dbReference>
<keyword evidence="8" id="KW-0574">Periplasm</keyword>
<dbReference type="PANTHER" id="PTHR42951">
    <property type="entry name" value="METALLO-BETA-LACTAMASE DOMAIN-CONTAINING"/>
    <property type="match status" value="1"/>
</dbReference>